<dbReference type="EMBL" id="AP026830">
    <property type="protein sequence ID" value="BDR91385.1"/>
    <property type="molecule type" value="Genomic_DNA"/>
</dbReference>
<dbReference type="GeneID" id="76206032"/>
<evidence type="ECO:0000313" key="8">
    <source>
        <dbReference type="EMBL" id="GGI72782.1"/>
    </source>
</evidence>
<dbReference type="PANTHER" id="PTHR12001">
    <property type="entry name" value="GERANYLGERANYL PYROPHOSPHATE SYNTHASE"/>
    <property type="match status" value="1"/>
</dbReference>
<evidence type="ECO:0000313" key="7">
    <source>
        <dbReference type="EMBL" id="BDR91385.1"/>
    </source>
</evidence>
<reference evidence="7" key="4">
    <citation type="journal article" date="2023" name="Microbiol. Resour. Announc.">
        <title>Complete Genome Sequence of Vulcanisaeta souniana Strain IC-059, a Hyperthermophilic Archaeon Isolated from Hot Spring Water in Japan.</title>
        <authorList>
            <person name="Kato S."/>
            <person name="Itoh T."/>
            <person name="Wu L."/>
            <person name="Ma J."/>
            <person name="Ohkuma M."/>
        </authorList>
    </citation>
    <scope>NUCLEOTIDE SEQUENCE</scope>
    <source>
        <strain evidence="7">JCM 11219</strain>
    </source>
</reference>
<comment type="cofactor">
    <cofactor evidence="1">
        <name>Mg(2+)</name>
        <dbReference type="ChEBI" id="CHEBI:18420"/>
    </cofactor>
</comment>
<sequence length="296" mass="33258">MAVLNPNKYMELLPGEVKTALTKVIHVLEESFMGFWIPDKLRDATYHYIRNRGKLIRPTLVLLMAYALGNGNGLEKAILPAASVELIHTASLLQDDIMDQQRIRRGMETPYSIYGSHTAMLASDLIIAKAVEFAIRSGDNDIVFELLNSSVKLAIGQSLESELSCKYDTTIDDYLRLIYYKTASLIESSMIVGAYSVNVKDTEIVSRIRDVGRFVGTAFQVRDDIIDYLNMDSKNPGTNYNEINIVRIMSRYDGNVNDAISKARGLLNEMLDKAIGTLRETMSNEVLVKYISLLRI</sequence>
<dbReference type="OrthoDB" id="26738at2157"/>
<gene>
    <name evidence="8" type="ORF">GCM10007112_07000</name>
    <name evidence="7" type="ORF">Vsou_04780</name>
</gene>
<keyword evidence="4" id="KW-0479">Metal-binding</keyword>
<evidence type="ECO:0000256" key="4">
    <source>
        <dbReference type="ARBA" id="ARBA00022723"/>
    </source>
</evidence>
<dbReference type="SFLD" id="SFLDS00005">
    <property type="entry name" value="Isoprenoid_Synthase_Type_I"/>
    <property type="match status" value="1"/>
</dbReference>
<dbReference type="Proteomes" id="UP000657075">
    <property type="component" value="Unassembled WGS sequence"/>
</dbReference>
<evidence type="ECO:0000256" key="5">
    <source>
        <dbReference type="ARBA" id="ARBA00022842"/>
    </source>
</evidence>
<reference evidence="8" key="1">
    <citation type="journal article" date="2014" name="Int. J. Syst. Evol. Microbiol.">
        <title>Complete genome sequence of Corynebacterium casei LMG S-19264T (=DSM 44701T), isolated from a smear-ripened cheese.</title>
        <authorList>
            <consortium name="US DOE Joint Genome Institute (JGI-PGF)"/>
            <person name="Walter F."/>
            <person name="Albersmeier A."/>
            <person name="Kalinowski J."/>
            <person name="Ruckert C."/>
        </authorList>
    </citation>
    <scope>NUCLEOTIDE SEQUENCE</scope>
    <source>
        <strain evidence="8">JCM 11219</strain>
    </source>
</reference>
<keyword evidence="10" id="KW-1185">Reference proteome</keyword>
<evidence type="ECO:0000313" key="10">
    <source>
        <dbReference type="Proteomes" id="UP001060771"/>
    </source>
</evidence>
<dbReference type="Proteomes" id="UP001060771">
    <property type="component" value="Chromosome"/>
</dbReference>
<dbReference type="GO" id="GO:0046872">
    <property type="term" value="F:metal ion binding"/>
    <property type="evidence" value="ECO:0007669"/>
    <property type="project" value="UniProtKB-KW"/>
</dbReference>
<evidence type="ECO:0000256" key="6">
    <source>
        <dbReference type="RuleBase" id="RU004466"/>
    </source>
</evidence>
<dbReference type="EMBL" id="BMNM01000002">
    <property type="protein sequence ID" value="GGI72782.1"/>
    <property type="molecule type" value="Genomic_DNA"/>
</dbReference>
<dbReference type="PROSITE" id="PS00723">
    <property type="entry name" value="POLYPRENYL_SYNTHASE_1"/>
    <property type="match status" value="1"/>
</dbReference>
<reference evidence="8" key="2">
    <citation type="submission" date="2020-09" db="EMBL/GenBank/DDBJ databases">
        <authorList>
            <person name="Sun Q."/>
            <person name="Ohkuma M."/>
        </authorList>
    </citation>
    <scope>NUCLEOTIDE SEQUENCE</scope>
    <source>
        <strain evidence="8">JCM 11219</strain>
    </source>
</reference>
<dbReference type="PANTHER" id="PTHR12001:SF85">
    <property type="entry name" value="SHORT CHAIN ISOPRENYL DIPHOSPHATE SYNTHASE"/>
    <property type="match status" value="1"/>
</dbReference>
<accession>A0A830EDQ0</accession>
<keyword evidence="5" id="KW-0460">Magnesium</keyword>
<dbReference type="CDD" id="cd00685">
    <property type="entry name" value="Trans_IPPS_HT"/>
    <property type="match status" value="1"/>
</dbReference>
<organism evidence="8 9">
    <name type="scientific">Vulcanisaeta souniana JCM 11219</name>
    <dbReference type="NCBI Taxonomy" id="1293586"/>
    <lineage>
        <taxon>Archaea</taxon>
        <taxon>Thermoproteota</taxon>
        <taxon>Thermoprotei</taxon>
        <taxon>Thermoproteales</taxon>
        <taxon>Thermoproteaceae</taxon>
        <taxon>Vulcanisaeta</taxon>
    </lineage>
</organism>
<name>A0A830EDQ0_9CREN</name>
<dbReference type="Gene3D" id="1.10.600.10">
    <property type="entry name" value="Farnesyl Diphosphate Synthase"/>
    <property type="match status" value="1"/>
</dbReference>
<protein>
    <submittedName>
        <fullName evidence="8">Polyprenyl synthetase</fullName>
    </submittedName>
</protein>
<proteinExistence type="inferred from homology"/>
<dbReference type="GO" id="GO:0004659">
    <property type="term" value="F:prenyltransferase activity"/>
    <property type="evidence" value="ECO:0007669"/>
    <property type="project" value="InterPro"/>
</dbReference>
<dbReference type="Pfam" id="PF00348">
    <property type="entry name" value="polyprenyl_synt"/>
    <property type="match status" value="1"/>
</dbReference>
<evidence type="ECO:0000313" key="9">
    <source>
        <dbReference type="Proteomes" id="UP000657075"/>
    </source>
</evidence>
<dbReference type="RefSeq" id="WP_188602712.1">
    <property type="nucleotide sequence ID" value="NZ_AP026830.1"/>
</dbReference>
<evidence type="ECO:0000256" key="1">
    <source>
        <dbReference type="ARBA" id="ARBA00001946"/>
    </source>
</evidence>
<evidence type="ECO:0000256" key="2">
    <source>
        <dbReference type="ARBA" id="ARBA00006706"/>
    </source>
</evidence>
<keyword evidence="3 6" id="KW-0808">Transferase</keyword>
<dbReference type="PROSITE" id="PS00444">
    <property type="entry name" value="POLYPRENYL_SYNTHASE_2"/>
    <property type="match status" value="1"/>
</dbReference>
<reference evidence="10" key="3">
    <citation type="submission" date="2022-09" db="EMBL/GenBank/DDBJ databases">
        <title>Complete genome sequence of Vulcanisaeta souniana.</title>
        <authorList>
            <person name="Kato S."/>
            <person name="Itoh T."/>
            <person name="Ohkuma M."/>
        </authorList>
    </citation>
    <scope>NUCLEOTIDE SEQUENCE [LARGE SCALE GENOMIC DNA]</scope>
    <source>
        <strain evidence="10">JCM 11219</strain>
    </source>
</reference>
<dbReference type="InterPro" id="IPR033749">
    <property type="entry name" value="Polyprenyl_synt_CS"/>
</dbReference>
<evidence type="ECO:0000256" key="3">
    <source>
        <dbReference type="ARBA" id="ARBA00022679"/>
    </source>
</evidence>
<dbReference type="InterPro" id="IPR008949">
    <property type="entry name" value="Isoprenoid_synthase_dom_sf"/>
</dbReference>
<dbReference type="AlphaFoldDB" id="A0A830EDQ0"/>
<dbReference type="InterPro" id="IPR000092">
    <property type="entry name" value="Polyprenyl_synt"/>
</dbReference>
<dbReference type="GO" id="GO:0008299">
    <property type="term" value="P:isoprenoid biosynthetic process"/>
    <property type="evidence" value="ECO:0007669"/>
    <property type="project" value="InterPro"/>
</dbReference>
<comment type="similarity">
    <text evidence="2 6">Belongs to the FPP/GGPP synthase family.</text>
</comment>
<dbReference type="SUPFAM" id="SSF48576">
    <property type="entry name" value="Terpenoid synthases"/>
    <property type="match status" value="1"/>
</dbReference>